<feature type="transmembrane region" description="Helical" evidence="5">
    <location>
        <begin position="59"/>
        <end position="79"/>
    </location>
</feature>
<name>A0A915ZYG1_9GLOM</name>
<reference evidence="6" key="1">
    <citation type="submission" date="2020-05" db="EMBL/GenBank/DDBJ databases">
        <authorList>
            <person name="Rincon C."/>
            <person name="Sanders R I."/>
            <person name="Robbins C."/>
            <person name="Chaturvedi A."/>
        </authorList>
    </citation>
    <scope>NUCLEOTIDE SEQUENCE</scope>
    <source>
        <strain evidence="6">CHB12</strain>
    </source>
</reference>
<organism evidence="6 7">
    <name type="scientific">Rhizophagus irregularis</name>
    <dbReference type="NCBI Taxonomy" id="588596"/>
    <lineage>
        <taxon>Eukaryota</taxon>
        <taxon>Fungi</taxon>
        <taxon>Fungi incertae sedis</taxon>
        <taxon>Mucoromycota</taxon>
        <taxon>Glomeromycotina</taxon>
        <taxon>Glomeromycetes</taxon>
        <taxon>Glomerales</taxon>
        <taxon>Glomeraceae</taxon>
        <taxon>Rhizophagus</taxon>
    </lineage>
</organism>
<evidence type="ECO:0000256" key="5">
    <source>
        <dbReference type="RuleBase" id="RU004379"/>
    </source>
</evidence>
<comment type="similarity">
    <text evidence="5">Belongs to the BI1 family.</text>
</comment>
<evidence type="ECO:0000256" key="2">
    <source>
        <dbReference type="ARBA" id="ARBA00022692"/>
    </source>
</evidence>
<dbReference type="VEuPathDB" id="FungiDB:RhiirFUN_021047"/>
<comment type="caution">
    <text evidence="6">The sequence shown here is derived from an EMBL/GenBank/DDBJ whole genome shotgun (WGS) entry which is preliminary data.</text>
</comment>
<comment type="subcellular location">
    <subcellularLocation>
        <location evidence="1">Membrane</location>
        <topology evidence="1">Multi-pass membrane protein</topology>
    </subcellularLocation>
</comment>
<evidence type="ECO:0000313" key="6">
    <source>
        <dbReference type="EMBL" id="CAB5395460.1"/>
    </source>
</evidence>
<dbReference type="OrthoDB" id="7933078at2759"/>
<evidence type="ECO:0000256" key="1">
    <source>
        <dbReference type="ARBA" id="ARBA00004141"/>
    </source>
</evidence>
<feature type="transmembrane region" description="Helical" evidence="5">
    <location>
        <begin position="172"/>
        <end position="191"/>
    </location>
</feature>
<gene>
    <name evidence="6" type="ORF">CHRIB12_LOCUS23854</name>
</gene>
<dbReference type="AlphaFoldDB" id="A0A915ZYG1"/>
<dbReference type="Pfam" id="PF01027">
    <property type="entry name" value="Bax1-I"/>
    <property type="match status" value="1"/>
</dbReference>
<dbReference type="InterPro" id="IPR006214">
    <property type="entry name" value="Bax_inhibitor_1-related"/>
</dbReference>
<sequence length="277" mass="31827">MSYQTFHPDTGTTVVPIGRHSESDRTSEEITDNENRLYPFGKPVFLSGLSVQMAFVRKVWAIFTSELLVVTITTALLLYNELKYYNEWILGASVVVSLLLLITLTYKSNDDFQPPWYFVILYTCLNAYIIGILVSVFQFTFILDTLILMLAAGLSVLAFTNQKTYKFRAKEPLILISVVIIIISSILHPWVFNFSDLIPAFILALLLSLYFILDTWYLMRQMSKDEYWGASMQLYLDLIIPFRIIHHIICKGISANHNWDTLHTLIGPKFVSLLQTC</sequence>
<dbReference type="GO" id="GO:0016020">
    <property type="term" value="C:membrane"/>
    <property type="evidence" value="ECO:0007669"/>
    <property type="project" value="UniProtKB-SubCell"/>
</dbReference>
<evidence type="ECO:0000256" key="4">
    <source>
        <dbReference type="ARBA" id="ARBA00023136"/>
    </source>
</evidence>
<dbReference type="EMBL" id="CAGKOT010000099">
    <property type="protein sequence ID" value="CAB5395460.1"/>
    <property type="molecule type" value="Genomic_DNA"/>
</dbReference>
<proteinExistence type="inferred from homology"/>
<feature type="transmembrane region" description="Helical" evidence="5">
    <location>
        <begin position="141"/>
        <end position="160"/>
    </location>
</feature>
<feature type="transmembrane region" description="Helical" evidence="5">
    <location>
        <begin position="197"/>
        <end position="218"/>
    </location>
</feature>
<accession>A0A915ZYG1</accession>
<protein>
    <submittedName>
        <fullName evidence="6">Uncharacterized protein</fullName>
    </submittedName>
</protein>
<dbReference type="PANTHER" id="PTHR23291:SF50">
    <property type="entry name" value="PROTEIN LIFEGUARD 4"/>
    <property type="match status" value="1"/>
</dbReference>
<evidence type="ECO:0000313" key="7">
    <source>
        <dbReference type="Proteomes" id="UP000684084"/>
    </source>
</evidence>
<keyword evidence="2 5" id="KW-0812">Transmembrane</keyword>
<dbReference type="PANTHER" id="PTHR23291">
    <property type="entry name" value="BAX INHIBITOR-RELATED"/>
    <property type="match status" value="1"/>
</dbReference>
<feature type="transmembrane region" description="Helical" evidence="5">
    <location>
        <begin position="85"/>
        <end position="104"/>
    </location>
</feature>
<keyword evidence="4 5" id="KW-0472">Membrane</keyword>
<keyword evidence="3 5" id="KW-1133">Transmembrane helix</keyword>
<feature type="transmembrane region" description="Helical" evidence="5">
    <location>
        <begin position="116"/>
        <end position="135"/>
    </location>
</feature>
<evidence type="ECO:0000256" key="3">
    <source>
        <dbReference type="ARBA" id="ARBA00022989"/>
    </source>
</evidence>
<dbReference type="Proteomes" id="UP000684084">
    <property type="component" value="Unassembled WGS sequence"/>
</dbReference>